<reference evidence="1 2" key="1">
    <citation type="submission" date="2020-10" db="EMBL/GenBank/DDBJ databases">
        <title>Genome Sequencing of Rodentibacter spp. strain DSM111151.</title>
        <authorList>
            <person name="Benga L."/>
            <person name="Lautwein T."/>
        </authorList>
    </citation>
    <scope>NUCLEOTIDE SEQUENCE [LARGE SCALE GENOMIC DNA]</scope>
    <source>
        <strain evidence="1 2">DSM 111151</strain>
    </source>
</reference>
<dbReference type="RefSeq" id="WP_194812914.1">
    <property type="nucleotide sequence ID" value="NZ_CP063056.1"/>
</dbReference>
<gene>
    <name evidence="1" type="ORF">IHV77_04440</name>
</gene>
<sequence length="86" mass="10204">MKVHVLVDIYINYFPRGDNKYIYNNVRAVDQKNNEIVADCIEDMLRNKSVFLFDPELIIVNDISPIEKDRSCILDTELQLFEFFTK</sequence>
<accession>A0ABX6UZ50</accession>
<proteinExistence type="predicted"/>
<dbReference type="Proteomes" id="UP000663069">
    <property type="component" value="Chromosome"/>
</dbReference>
<name>A0ABX6UZ50_9PAST</name>
<keyword evidence="2" id="KW-1185">Reference proteome</keyword>
<evidence type="ECO:0000313" key="1">
    <source>
        <dbReference type="EMBL" id="QPB43344.1"/>
    </source>
</evidence>
<organism evidence="1 2">
    <name type="scientific">Rodentibacter haemolyticus</name>
    <dbReference type="NCBI Taxonomy" id="2778911"/>
    <lineage>
        <taxon>Bacteria</taxon>
        <taxon>Pseudomonadati</taxon>
        <taxon>Pseudomonadota</taxon>
        <taxon>Gammaproteobacteria</taxon>
        <taxon>Pasteurellales</taxon>
        <taxon>Pasteurellaceae</taxon>
        <taxon>Rodentibacter</taxon>
    </lineage>
</organism>
<evidence type="ECO:0000313" key="2">
    <source>
        <dbReference type="Proteomes" id="UP000663069"/>
    </source>
</evidence>
<protein>
    <submittedName>
        <fullName evidence="1">Uncharacterized protein</fullName>
    </submittedName>
</protein>
<dbReference type="EMBL" id="CP063056">
    <property type="protein sequence ID" value="QPB43344.1"/>
    <property type="molecule type" value="Genomic_DNA"/>
</dbReference>